<dbReference type="AlphaFoldDB" id="A0AAD5JRU7"/>
<reference evidence="1" key="2">
    <citation type="submission" date="2023-02" db="EMBL/GenBank/DDBJ databases">
        <authorList>
            <consortium name="DOE Joint Genome Institute"/>
            <person name="Mondo S.J."/>
            <person name="Chang Y."/>
            <person name="Wang Y."/>
            <person name="Ahrendt S."/>
            <person name="Andreopoulos W."/>
            <person name="Barry K."/>
            <person name="Beard J."/>
            <person name="Benny G.L."/>
            <person name="Blankenship S."/>
            <person name="Bonito G."/>
            <person name="Cuomo C."/>
            <person name="Desiro A."/>
            <person name="Gervers K.A."/>
            <person name="Hundley H."/>
            <person name="Kuo A."/>
            <person name="LaButti K."/>
            <person name="Lang B.F."/>
            <person name="Lipzen A."/>
            <person name="O'Donnell K."/>
            <person name="Pangilinan J."/>
            <person name="Reynolds N."/>
            <person name="Sandor L."/>
            <person name="Smith M.W."/>
            <person name="Tsang A."/>
            <person name="Grigoriev I.V."/>
            <person name="Stajich J.E."/>
            <person name="Spatafora J.W."/>
        </authorList>
    </citation>
    <scope>NUCLEOTIDE SEQUENCE</scope>
    <source>
        <strain evidence="1">RSA 2281</strain>
    </source>
</reference>
<evidence type="ECO:0000313" key="2">
    <source>
        <dbReference type="Proteomes" id="UP001209540"/>
    </source>
</evidence>
<evidence type="ECO:0000313" key="1">
    <source>
        <dbReference type="EMBL" id="KAI9250916.1"/>
    </source>
</evidence>
<keyword evidence="2" id="KW-1185">Reference proteome</keyword>
<reference evidence="1" key="1">
    <citation type="journal article" date="2022" name="IScience">
        <title>Evolution of zygomycete secretomes and the origins of terrestrial fungal ecologies.</title>
        <authorList>
            <person name="Chang Y."/>
            <person name="Wang Y."/>
            <person name="Mondo S."/>
            <person name="Ahrendt S."/>
            <person name="Andreopoulos W."/>
            <person name="Barry K."/>
            <person name="Beard J."/>
            <person name="Benny G.L."/>
            <person name="Blankenship S."/>
            <person name="Bonito G."/>
            <person name="Cuomo C."/>
            <person name="Desiro A."/>
            <person name="Gervers K.A."/>
            <person name="Hundley H."/>
            <person name="Kuo A."/>
            <person name="LaButti K."/>
            <person name="Lang B.F."/>
            <person name="Lipzen A."/>
            <person name="O'Donnell K."/>
            <person name="Pangilinan J."/>
            <person name="Reynolds N."/>
            <person name="Sandor L."/>
            <person name="Smith M.E."/>
            <person name="Tsang A."/>
            <person name="Grigoriev I.V."/>
            <person name="Stajich J.E."/>
            <person name="Spatafora J.W."/>
        </authorList>
    </citation>
    <scope>NUCLEOTIDE SEQUENCE</scope>
    <source>
        <strain evidence="1">RSA 2281</strain>
    </source>
</reference>
<dbReference type="Proteomes" id="UP001209540">
    <property type="component" value="Unassembled WGS sequence"/>
</dbReference>
<gene>
    <name evidence="1" type="ORF">BDA99DRAFT_541563</name>
</gene>
<sequence>MPSKLVRISDMKAVDGAQVNKEYCTLSYSWNQSGKVIKDKTSKKSKRIDEDKHKIILPEKSNIKRVQNFIQYMGIKDHVRYVKFEGIIQQLCQQFTIHYL</sequence>
<organism evidence="1 2">
    <name type="scientific">Phascolomyces articulosus</name>
    <dbReference type="NCBI Taxonomy" id="60185"/>
    <lineage>
        <taxon>Eukaryota</taxon>
        <taxon>Fungi</taxon>
        <taxon>Fungi incertae sedis</taxon>
        <taxon>Mucoromycota</taxon>
        <taxon>Mucoromycotina</taxon>
        <taxon>Mucoromycetes</taxon>
        <taxon>Mucorales</taxon>
        <taxon>Lichtheimiaceae</taxon>
        <taxon>Phascolomyces</taxon>
    </lineage>
</organism>
<accession>A0AAD5JRU7</accession>
<proteinExistence type="predicted"/>
<comment type="caution">
    <text evidence="1">The sequence shown here is derived from an EMBL/GenBank/DDBJ whole genome shotgun (WGS) entry which is preliminary data.</text>
</comment>
<protein>
    <submittedName>
        <fullName evidence="1">Uncharacterized protein</fullName>
    </submittedName>
</protein>
<name>A0AAD5JRU7_9FUNG</name>
<dbReference type="EMBL" id="JAIXMP010000031">
    <property type="protein sequence ID" value="KAI9250916.1"/>
    <property type="molecule type" value="Genomic_DNA"/>
</dbReference>